<accession>A2FQL6</accession>
<dbReference type="OrthoDB" id="194358at2759"/>
<feature type="repeat" description="ANK" evidence="1">
    <location>
        <begin position="460"/>
        <end position="492"/>
    </location>
</feature>
<dbReference type="EMBL" id="DS113946">
    <property type="protein sequence ID" value="EAX92791.1"/>
    <property type="molecule type" value="Genomic_DNA"/>
</dbReference>
<dbReference type="SUPFAM" id="SSF48403">
    <property type="entry name" value="Ankyrin repeat"/>
    <property type="match status" value="1"/>
</dbReference>
<protein>
    <submittedName>
        <fullName evidence="3">Ankyrin repeat protein, putative</fullName>
    </submittedName>
</protein>
<dbReference type="InterPro" id="IPR002110">
    <property type="entry name" value="Ankyrin_rpt"/>
</dbReference>
<dbReference type="PANTHER" id="PTHR24182">
    <property type="entry name" value="ANKYRIN REPEAT AND SOCS BOX CONTAINING 4"/>
    <property type="match status" value="1"/>
</dbReference>
<dbReference type="PROSITE" id="PS50088">
    <property type="entry name" value="ANK_REPEAT"/>
    <property type="match status" value="11"/>
</dbReference>
<dbReference type="InParanoid" id="A2FQL6"/>
<name>A2FQL6_TRIV3</name>
<feature type="domain" description="DUF3447" evidence="2">
    <location>
        <begin position="214"/>
        <end position="289"/>
    </location>
</feature>
<feature type="repeat" description="ANK" evidence="1">
    <location>
        <begin position="658"/>
        <end position="690"/>
    </location>
</feature>
<evidence type="ECO:0000313" key="4">
    <source>
        <dbReference type="Proteomes" id="UP000001542"/>
    </source>
</evidence>
<evidence type="ECO:0000313" key="3">
    <source>
        <dbReference type="EMBL" id="EAX92791.1"/>
    </source>
</evidence>
<reference evidence="3" key="2">
    <citation type="journal article" date="2007" name="Science">
        <title>Draft genome sequence of the sexually transmitted pathogen Trichomonas vaginalis.</title>
        <authorList>
            <person name="Carlton J.M."/>
            <person name="Hirt R.P."/>
            <person name="Silva J.C."/>
            <person name="Delcher A.L."/>
            <person name="Schatz M."/>
            <person name="Zhao Q."/>
            <person name="Wortman J.R."/>
            <person name="Bidwell S.L."/>
            <person name="Alsmark U.C.M."/>
            <person name="Besteiro S."/>
            <person name="Sicheritz-Ponten T."/>
            <person name="Noel C.J."/>
            <person name="Dacks J.B."/>
            <person name="Foster P.G."/>
            <person name="Simillion C."/>
            <person name="Van de Peer Y."/>
            <person name="Miranda-Saavedra D."/>
            <person name="Barton G.J."/>
            <person name="Westrop G.D."/>
            <person name="Mueller S."/>
            <person name="Dessi D."/>
            <person name="Fiori P.L."/>
            <person name="Ren Q."/>
            <person name="Paulsen I."/>
            <person name="Zhang H."/>
            <person name="Bastida-Corcuera F.D."/>
            <person name="Simoes-Barbosa A."/>
            <person name="Brown M.T."/>
            <person name="Hayes R.D."/>
            <person name="Mukherjee M."/>
            <person name="Okumura C.Y."/>
            <person name="Schneider R."/>
            <person name="Smith A.J."/>
            <person name="Vanacova S."/>
            <person name="Villalvazo M."/>
            <person name="Haas B.J."/>
            <person name="Pertea M."/>
            <person name="Feldblyum T.V."/>
            <person name="Utterback T.R."/>
            <person name="Shu C.L."/>
            <person name="Osoegawa K."/>
            <person name="de Jong P.J."/>
            <person name="Hrdy I."/>
            <person name="Horvathova L."/>
            <person name="Zubacova Z."/>
            <person name="Dolezal P."/>
            <person name="Malik S.B."/>
            <person name="Logsdon J.M. Jr."/>
            <person name="Henze K."/>
            <person name="Gupta A."/>
            <person name="Wang C.C."/>
            <person name="Dunne R.L."/>
            <person name="Upcroft J.A."/>
            <person name="Upcroft P."/>
            <person name="White O."/>
            <person name="Salzberg S.L."/>
            <person name="Tang P."/>
            <person name="Chiu C.-H."/>
            <person name="Lee Y.-S."/>
            <person name="Embley T.M."/>
            <person name="Coombs G.H."/>
            <person name="Mottram J.C."/>
            <person name="Tachezy J."/>
            <person name="Fraser-Liggett C.M."/>
            <person name="Johnson P.J."/>
        </authorList>
    </citation>
    <scope>NUCLEOTIDE SEQUENCE [LARGE SCALE GENOMIC DNA]</scope>
    <source>
        <strain evidence="3">G3</strain>
    </source>
</reference>
<dbReference type="InterPro" id="IPR020683">
    <property type="entry name" value="DUF3447"/>
</dbReference>
<feature type="repeat" description="ANK" evidence="1">
    <location>
        <begin position="526"/>
        <end position="558"/>
    </location>
</feature>
<proteinExistence type="predicted"/>
<keyword evidence="1" id="KW-0040">ANK repeat</keyword>
<feature type="repeat" description="ANK" evidence="1">
    <location>
        <begin position="592"/>
        <end position="624"/>
    </location>
</feature>
<feature type="repeat" description="ANK" evidence="1">
    <location>
        <begin position="427"/>
        <end position="459"/>
    </location>
</feature>
<organism evidence="3 4">
    <name type="scientific">Trichomonas vaginalis (strain ATCC PRA-98 / G3)</name>
    <dbReference type="NCBI Taxonomy" id="412133"/>
    <lineage>
        <taxon>Eukaryota</taxon>
        <taxon>Metamonada</taxon>
        <taxon>Parabasalia</taxon>
        <taxon>Trichomonadida</taxon>
        <taxon>Trichomonadidae</taxon>
        <taxon>Trichomonas</taxon>
    </lineage>
</organism>
<dbReference type="eggNOG" id="KOG4177">
    <property type="taxonomic scope" value="Eukaryota"/>
</dbReference>
<dbReference type="PROSITE" id="PS50297">
    <property type="entry name" value="ANK_REP_REGION"/>
    <property type="match status" value="9"/>
</dbReference>
<dbReference type="SMART" id="SM00248">
    <property type="entry name" value="ANK"/>
    <property type="match status" value="12"/>
</dbReference>
<reference evidence="3" key="1">
    <citation type="submission" date="2006-10" db="EMBL/GenBank/DDBJ databases">
        <authorList>
            <person name="Amadeo P."/>
            <person name="Zhao Q."/>
            <person name="Wortman J."/>
            <person name="Fraser-Liggett C."/>
            <person name="Carlton J."/>
        </authorList>
    </citation>
    <scope>NUCLEOTIDE SEQUENCE</scope>
    <source>
        <strain evidence="3">G3</strain>
    </source>
</reference>
<sequence>MSEKDIYTNKYSELISIYKYHIDLYNALYQLKTENEEELHSIYKMIKTDLIDSKKYIPKNIMKDILDIIPYNNRYLKSYLTLAKFIFDDYNVKEVKYIPLVSKYMFYKQYGIKLDTSDDFEKNKYENLDIHSENTIYRAIMNNDLETFIGFTERDGFDEGQKLVSSLYPDPEDGNDRSQRVHDYLHLSRTPYSLLELCCYHGAVDCFKFLRTKFNSKITENCPCFSFLGRNQEIMSECLKYQKPNVKCMIYAIISHKIDFVTFLMNEYNIQIDLFQCGFNHNLDSFLVYFDQTKNLKRCFIYSPMFNIPSLCDYFLSLGARINATDEEEETALFKAARNNNKETAEFLISHGAYINNKSSHYRTVLLIAVDNNNKELIELFIKHGADIHKKLQLGETVLYFAINNNRNEAAEILLSYGANINEKDNFSVALLHRAVENNSKKTIEFLISHGANVNEKGYNGCTALHNAAYKNNKEIVELLLSHGVNINEKDDSSDTALHRAAENNSKKTIEFLISHGASINEKNYFGDTVLHKASANCDKEIIELFLSNGVNINDKNKYGDTALFIAARNHRKEIIELLISHGAKINEYNIEGKTVLHYAAQYQNYDTVKLLISHGANINAKGIHGKTPLHYASRYQSKEIVELLISHGANINEKDERGYTALHYATYYNTKEIFELLISHGANIGDKGKDGNITLLMAVKMILKKQLNFLFHMVQISMKKTKMVTRLFLLH</sequence>
<feature type="repeat" description="ANK" evidence="1">
    <location>
        <begin position="625"/>
        <end position="657"/>
    </location>
</feature>
<dbReference type="PRINTS" id="PR01415">
    <property type="entry name" value="ANKYRIN"/>
</dbReference>
<feature type="repeat" description="ANK" evidence="1">
    <location>
        <begin position="394"/>
        <end position="426"/>
    </location>
</feature>
<dbReference type="Pfam" id="PF00023">
    <property type="entry name" value="Ank"/>
    <property type="match status" value="1"/>
</dbReference>
<dbReference type="Gene3D" id="1.25.40.20">
    <property type="entry name" value="Ankyrin repeat-containing domain"/>
    <property type="match status" value="5"/>
</dbReference>
<dbReference type="KEGG" id="tva:4750505"/>
<feature type="repeat" description="ANK" evidence="1">
    <location>
        <begin position="493"/>
        <end position="525"/>
    </location>
</feature>
<evidence type="ECO:0000256" key="1">
    <source>
        <dbReference type="PROSITE-ProRule" id="PRU00023"/>
    </source>
</evidence>
<dbReference type="Proteomes" id="UP000001542">
    <property type="component" value="Unassembled WGS sequence"/>
</dbReference>
<keyword evidence="4" id="KW-1185">Reference proteome</keyword>
<dbReference type="Pfam" id="PF12796">
    <property type="entry name" value="Ank_2"/>
    <property type="match status" value="4"/>
</dbReference>
<feature type="repeat" description="ANK" evidence="1">
    <location>
        <begin position="559"/>
        <end position="591"/>
    </location>
</feature>
<evidence type="ECO:0000259" key="2">
    <source>
        <dbReference type="Pfam" id="PF11929"/>
    </source>
</evidence>
<dbReference type="PANTHER" id="PTHR24182:SF13">
    <property type="entry name" value="LD18443P"/>
    <property type="match status" value="1"/>
</dbReference>
<gene>
    <name evidence="3" type="ORF">TVAG_011430</name>
</gene>
<dbReference type="VEuPathDB" id="TrichDB:TVAGG3_0901480"/>
<dbReference type="Pfam" id="PF11929">
    <property type="entry name" value="DUF3447"/>
    <property type="match status" value="1"/>
</dbReference>
<feature type="repeat" description="ANK" evidence="1">
    <location>
        <begin position="328"/>
        <end position="360"/>
    </location>
</feature>
<dbReference type="InterPro" id="IPR036770">
    <property type="entry name" value="Ankyrin_rpt-contain_sf"/>
</dbReference>
<feature type="repeat" description="ANK" evidence="1">
    <location>
        <begin position="361"/>
        <end position="393"/>
    </location>
</feature>
<dbReference type="STRING" id="5722.A2FQL6"/>
<dbReference type="AlphaFoldDB" id="A2FQL6"/>
<dbReference type="RefSeq" id="XP_001305721.1">
    <property type="nucleotide sequence ID" value="XM_001305720.1"/>
</dbReference>
<dbReference type="VEuPathDB" id="TrichDB:TVAG_103720"/>